<dbReference type="Pfam" id="PF07690">
    <property type="entry name" value="MFS_1"/>
    <property type="match status" value="1"/>
</dbReference>
<feature type="transmembrane region" description="Helical" evidence="6">
    <location>
        <begin position="85"/>
        <end position="104"/>
    </location>
</feature>
<feature type="transmembrane region" description="Helical" evidence="6">
    <location>
        <begin position="144"/>
        <end position="167"/>
    </location>
</feature>
<dbReference type="PANTHER" id="PTHR43124">
    <property type="entry name" value="PURINE EFFLUX PUMP PBUE"/>
    <property type="match status" value="1"/>
</dbReference>
<evidence type="ECO:0000256" key="1">
    <source>
        <dbReference type="ARBA" id="ARBA00004651"/>
    </source>
</evidence>
<dbReference type="PANTHER" id="PTHR43124:SF3">
    <property type="entry name" value="CHLORAMPHENICOL EFFLUX PUMP RV0191"/>
    <property type="match status" value="1"/>
</dbReference>
<dbReference type="OrthoDB" id="9814237at2"/>
<evidence type="ECO:0000256" key="4">
    <source>
        <dbReference type="ARBA" id="ARBA00022989"/>
    </source>
</evidence>
<name>U1LM07_9MICO</name>
<dbReference type="EMBL" id="ASHR01000046">
    <property type="protein sequence ID" value="ERG62952.1"/>
    <property type="molecule type" value="Genomic_DNA"/>
</dbReference>
<feature type="transmembrane region" description="Helical" evidence="6">
    <location>
        <begin position="110"/>
        <end position="132"/>
    </location>
</feature>
<dbReference type="Gene3D" id="1.20.1250.20">
    <property type="entry name" value="MFS general substrate transporter like domains"/>
    <property type="match status" value="2"/>
</dbReference>
<dbReference type="SUPFAM" id="SSF103473">
    <property type="entry name" value="MFS general substrate transporter"/>
    <property type="match status" value="1"/>
</dbReference>
<organism evidence="8 9">
    <name type="scientific">Agrococcus pavilionensis RW1</name>
    <dbReference type="NCBI Taxonomy" id="1330458"/>
    <lineage>
        <taxon>Bacteria</taxon>
        <taxon>Bacillati</taxon>
        <taxon>Actinomycetota</taxon>
        <taxon>Actinomycetes</taxon>
        <taxon>Micrococcales</taxon>
        <taxon>Microbacteriaceae</taxon>
        <taxon>Agrococcus</taxon>
    </lineage>
</organism>
<evidence type="ECO:0000259" key="7">
    <source>
        <dbReference type="PROSITE" id="PS50850"/>
    </source>
</evidence>
<keyword evidence="2" id="KW-1003">Cell membrane</keyword>
<keyword evidence="3 6" id="KW-0812">Transmembrane</keyword>
<dbReference type="CDD" id="cd17324">
    <property type="entry name" value="MFS_NepI_like"/>
    <property type="match status" value="1"/>
</dbReference>
<keyword evidence="4 6" id="KW-1133">Transmembrane helix</keyword>
<dbReference type="PROSITE" id="PS50850">
    <property type="entry name" value="MFS"/>
    <property type="match status" value="1"/>
</dbReference>
<evidence type="ECO:0000256" key="3">
    <source>
        <dbReference type="ARBA" id="ARBA00022692"/>
    </source>
</evidence>
<feature type="transmembrane region" description="Helical" evidence="6">
    <location>
        <begin position="372"/>
        <end position="392"/>
    </location>
</feature>
<dbReference type="RefSeq" id="WP_021011850.1">
    <property type="nucleotide sequence ID" value="NZ_ASHR01000046.1"/>
</dbReference>
<feature type="transmembrane region" description="Helical" evidence="6">
    <location>
        <begin position="305"/>
        <end position="324"/>
    </location>
</feature>
<dbReference type="InterPro" id="IPR020846">
    <property type="entry name" value="MFS_dom"/>
</dbReference>
<reference evidence="8 9" key="1">
    <citation type="journal article" date="2013" name="Genome Announc.">
        <title>First draft genome sequence from a member of the genus agrococcus, isolated from modern microbialites.</title>
        <authorList>
            <person name="White R.A.III."/>
            <person name="Grassa C.J."/>
            <person name="Suttle C.A."/>
        </authorList>
    </citation>
    <scope>NUCLEOTIDE SEQUENCE [LARGE SCALE GENOMIC DNA]</scope>
    <source>
        <strain evidence="8 9">RW1</strain>
    </source>
</reference>
<feature type="transmembrane region" description="Helical" evidence="6">
    <location>
        <begin position="282"/>
        <end position="299"/>
    </location>
</feature>
<proteinExistence type="predicted"/>
<comment type="caution">
    <text evidence="8">The sequence shown here is derived from an EMBL/GenBank/DDBJ whole genome shotgun (WGS) entry which is preliminary data.</text>
</comment>
<feature type="transmembrane region" description="Helical" evidence="6">
    <location>
        <begin position="251"/>
        <end position="270"/>
    </location>
</feature>
<gene>
    <name evidence="8" type="ORF">L332_00540</name>
</gene>
<protein>
    <recommendedName>
        <fullName evidence="7">Major facilitator superfamily (MFS) profile domain-containing protein</fullName>
    </recommendedName>
</protein>
<accession>U1LM07</accession>
<dbReference type="InterPro" id="IPR036259">
    <property type="entry name" value="MFS_trans_sf"/>
</dbReference>
<evidence type="ECO:0000256" key="5">
    <source>
        <dbReference type="ARBA" id="ARBA00023136"/>
    </source>
</evidence>
<dbReference type="InterPro" id="IPR050189">
    <property type="entry name" value="MFS_Efflux_Transporters"/>
</dbReference>
<keyword evidence="9" id="KW-1185">Reference proteome</keyword>
<evidence type="ECO:0000256" key="2">
    <source>
        <dbReference type="ARBA" id="ARBA00022475"/>
    </source>
</evidence>
<evidence type="ECO:0000313" key="8">
    <source>
        <dbReference type="EMBL" id="ERG62952.1"/>
    </source>
</evidence>
<comment type="subcellular location">
    <subcellularLocation>
        <location evidence="1">Cell membrane</location>
        <topology evidence="1">Multi-pass membrane protein</topology>
    </subcellularLocation>
</comment>
<dbReference type="Proteomes" id="UP000016462">
    <property type="component" value="Unassembled WGS sequence"/>
</dbReference>
<dbReference type="GO" id="GO:0005886">
    <property type="term" value="C:plasma membrane"/>
    <property type="evidence" value="ECO:0007669"/>
    <property type="project" value="UniProtKB-SubCell"/>
</dbReference>
<feature type="transmembrane region" description="Helical" evidence="6">
    <location>
        <begin position="54"/>
        <end position="78"/>
    </location>
</feature>
<evidence type="ECO:0000256" key="6">
    <source>
        <dbReference type="SAM" id="Phobius"/>
    </source>
</evidence>
<dbReference type="InterPro" id="IPR011701">
    <property type="entry name" value="MFS"/>
</dbReference>
<sequence length="420" mass="42656">MQLTPARRSLALFTLALGGFGIGTTEFATMGILPLAASDLVPAFDADPEGGIAHAGWLITAYALGVVVGAPLVSVWAARMSQKTLVLLLAAAFAVANLASGLMPTFELTVAARFVAGLPHGAYFGVAALLAARIMGPGRQGAGVALALSGLTIANIIGVPLGTWLGQAAGWRWTYAAVAVIFLVTLVLAAIALPRQPGDATRSARREIAAFQNPRLWLMIAVGCIGFGGFFAVYSYAAEIVTRVAGLPEPAIAWLLATVGVGMTIGNAIGGWASDRSIRRSILIGFPVLIASLALFGLLGWQPVALFALAFMVGGAGSVLNPAIQARIMSIAGDAELLGAATNHAAFNVGNAIGAALGGAVIAAGLGYLAPAWIGVALAGAGFLIAIWSLAIDRQPDTATHHVVATVLGPTTAGIEVVDR</sequence>
<feature type="transmembrane region" description="Helical" evidence="6">
    <location>
        <begin position="345"/>
        <end position="366"/>
    </location>
</feature>
<dbReference type="GO" id="GO:0022857">
    <property type="term" value="F:transmembrane transporter activity"/>
    <property type="evidence" value="ECO:0007669"/>
    <property type="project" value="InterPro"/>
</dbReference>
<feature type="domain" description="Major facilitator superfamily (MFS) profile" evidence="7">
    <location>
        <begin position="11"/>
        <end position="394"/>
    </location>
</feature>
<dbReference type="AlphaFoldDB" id="U1LM07"/>
<feature type="transmembrane region" description="Helical" evidence="6">
    <location>
        <begin position="173"/>
        <end position="195"/>
    </location>
</feature>
<feature type="transmembrane region" description="Helical" evidence="6">
    <location>
        <begin position="216"/>
        <end position="236"/>
    </location>
</feature>
<evidence type="ECO:0000313" key="9">
    <source>
        <dbReference type="Proteomes" id="UP000016462"/>
    </source>
</evidence>
<keyword evidence="5 6" id="KW-0472">Membrane</keyword>